<feature type="signal peptide" evidence="1">
    <location>
        <begin position="1"/>
        <end position="19"/>
    </location>
</feature>
<reference evidence="2" key="2">
    <citation type="submission" date="2015-02" db="UniProtKB">
        <authorList>
            <consortium name="EnsemblMetazoa"/>
        </authorList>
    </citation>
    <scope>IDENTIFICATION</scope>
</reference>
<keyword evidence="3" id="KW-1185">Reference proteome</keyword>
<keyword evidence="1" id="KW-0732">Signal</keyword>
<accession>T1JM18</accession>
<name>T1JM18_STRMM</name>
<evidence type="ECO:0000313" key="2">
    <source>
        <dbReference type="EnsemblMetazoa" id="SMAR014898-PA"/>
    </source>
</evidence>
<organism evidence="2 3">
    <name type="scientific">Strigamia maritima</name>
    <name type="common">European centipede</name>
    <name type="synonym">Geophilus maritimus</name>
    <dbReference type="NCBI Taxonomy" id="126957"/>
    <lineage>
        <taxon>Eukaryota</taxon>
        <taxon>Metazoa</taxon>
        <taxon>Ecdysozoa</taxon>
        <taxon>Arthropoda</taxon>
        <taxon>Myriapoda</taxon>
        <taxon>Chilopoda</taxon>
        <taxon>Pleurostigmophora</taxon>
        <taxon>Geophilomorpha</taxon>
        <taxon>Linotaeniidae</taxon>
        <taxon>Strigamia</taxon>
    </lineage>
</organism>
<dbReference type="Proteomes" id="UP000014500">
    <property type="component" value="Unassembled WGS sequence"/>
</dbReference>
<protein>
    <submittedName>
        <fullName evidence="2">Uncharacterized protein</fullName>
    </submittedName>
</protein>
<dbReference type="EMBL" id="JH432094">
    <property type="status" value="NOT_ANNOTATED_CDS"/>
    <property type="molecule type" value="Genomic_DNA"/>
</dbReference>
<evidence type="ECO:0000313" key="3">
    <source>
        <dbReference type="Proteomes" id="UP000014500"/>
    </source>
</evidence>
<dbReference type="HOGENOM" id="CLU_2280894_0_0_1"/>
<evidence type="ECO:0000256" key="1">
    <source>
        <dbReference type="SAM" id="SignalP"/>
    </source>
</evidence>
<dbReference type="AlphaFoldDB" id="T1JM18"/>
<dbReference type="EnsemblMetazoa" id="SMAR014898-RA">
    <property type="protein sequence ID" value="SMAR014898-PA"/>
    <property type="gene ID" value="SMAR014898"/>
</dbReference>
<feature type="chain" id="PRO_5004580451" evidence="1">
    <location>
        <begin position="20"/>
        <end position="102"/>
    </location>
</feature>
<sequence>MKFCSICIGGLVMLTNSAGVQIVRTAAPNEHLRNDIGLKEKTFEHLDLKARDYISIEAYKGSRIPAEEIVLIPKHEENDLHMTPTISSGIVKALKKRESKST</sequence>
<proteinExistence type="predicted"/>
<reference evidence="3" key="1">
    <citation type="submission" date="2011-05" db="EMBL/GenBank/DDBJ databases">
        <authorList>
            <person name="Richards S.R."/>
            <person name="Qu J."/>
            <person name="Jiang H."/>
            <person name="Jhangiani S.N."/>
            <person name="Agravi P."/>
            <person name="Goodspeed R."/>
            <person name="Gross S."/>
            <person name="Mandapat C."/>
            <person name="Jackson L."/>
            <person name="Mathew T."/>
            <person name="Pu L."/>
            <person name="Thornton R."/>
            <person name="Saada N."/>
            <person name="Wilczek-Boney K.B."/>
            <person name="Lee S."/>
            <person name="Kovar C."/>
            <person name="Wu Y."/>
            <person name="Scherer S.E."/>
            <person name="Worley K.C."/>
            <person name="Muzny D.M."/>
            <person name="Gibbs R."/>
        </authorList>
    </citation>
    <scope>NUCLEOTIDE SEQUENCE</scope>
    <source>
        <strain evidence="3">Brora</strain>
    </source>
</reference>